<keyword evidence="3" id="KW-1185">Reference proteome</keyword>
<sequence length="295" mass="32606">MNMSPKMKKVLPITLGLSLVFASSAFAATPASQSTKQNQTQVNQNQNINQMNGNLDQLAANTSLQNVLGFSKEEINEKLGAGKSLSDLAKDKNVNPDKVRDTLLETNDKQLDVDFKAGKMTQDQYNQRKAGNKDQAQKYMDERKTPAMGGNYKLAAVAKLLDMDISKIIQKVKSGKDIDDISESIGIDDEKVTAAVLKVEKQKIADLVKQSWSGKNSMTAADKVYFEKSGYLENVADKLDMSESNFKEQLNKGKTIEVISKNQDVDLKGDVIASLEKLAKKAIEKEINKNGQYFQ</sequence>
<dbReference type="RefSeq" id="WP_166153109.1">
    <property type="nucleotide sequence ID" value="NZ_JAAOIW010000009.1"/>
</dbReference>
<accession>A0ABX0JG64</accession>
<evidence type="ECO:0008006" key="4">
    <source>
        <dbReference type="Google" id="ProtNLM"/>
    </source>
</evidence>
<protein>
    <recommendedName>
        <fullName evidence="4">LysM domain-containing protein</fullName>
    </recommendedName>
</protein>
<dbReference type="EMBL" id="JAAOIW010000009">
    <property type="protein sequence ID" value="NHN32816.1"/>
    <property type="molecule type" value="Genomic_DNA"/>
</dbReference>
<reference evidence="2" key="1">
    <citation type="submission" date="2020-03" db="EMBL/GenBank/DDBJ databases">
        <title>Draft sequencing of Paenibacilllus sp. S3N08.</title>
        <authorList>
            <person name="Kim D.-U."/>
        </authorList>
    </citation>
    <scope>NUCLEOTIDE SEQUENCE</scope>
    <source>
        <strain evidence="2">S3N08</strain>
    </source>
</reference>
<dbReference type="Proteomes" id="UP001165962">
    <property type="component" value="Unassembled WGS sequence"/>
</dbReference>
<keyword evidence="1" id="KW-0732">Signal</keyword>
<evidence type="ECO:0000313" key="3">
    <source>
        <dbReference type="Proteomes" id="UP001165962"/>
    </source>
</evidence>
<evidence type="ECO:0000256" key="1">
    <source>
        <dbReference type="SAM" id="SignalP"/>
    </source>
</evidence>
<evidence type="ECO:0000313" key="2">
    <source>
        <dbReference type="EMBL" id="NHN32816.1"/>
    </source>
</evidence>
<feature type="signal peptide" evidence="1">
    <location>
        <begin position="1"/>
        <end position="27"/>
    </location>
</feature>
<feature type="chain" id="PRO_5047071842" description="LysM domain-containing protein" evidence="1">
    <location>
        <begin position="28"/>
        <end position="295"/>
    </location>
</feature>
<proteinExistence type="predicted"/>
<organism evidence="2 3">
    <name type="scientific">Paenibacillus agricola</name>
    <dbReference type="NCBI Taxonomy" id="2716264"/>
    <lineage>
        <taxon>Bacteria</taxon>
        <taxon>Bacillati</taxon>
        <taxon>Bacillota</taxon>
        <taxon>Bacilli</taxon>
        <taxon>Bacillales</taxon>
        <taxon>Paenibacillaceae</taxon>
        <taxon>Paenibacillus</taxon>
    </lineage>
</organism>
<gene>
    <name evidence="2" type="ORF">G9U52_23635</name>
</gene>
<name>A0ABX0JG64_9BACL</name>
<comment type="caution">
    <text evidence="2">The sequence shown here is derived from an EMBL/GenBank/DDBJ whole genome shotgun (WGS) entry which is preliminary data.</text>
</comment>